<dbReference type="InterPro" id="IPR026444">
    <property type="entry name" value="Secre_tail"/>
</dbReference>
<dbReference type="Pfam" id="PF13860">
    <property type="entry name" value="FlgD_ig"/>
    <property type="match status" value="1"/>
</dbReference>
<dbReference type="Pfam" id="PF17963">
    <property type="entry name" value="Big_9"/>
    <property type="match status" value="1"/>
</dbReference>
<accession>A0A538T286</accession>
<feature type="non-terminal residue" evidence="2">
    <location>
        <position position="1"/>
    </location>
</feature>
<dbReference type="SUPFAM" id="SSF49313">
    <property type="entry name" value="Cadherin-like"/>
    <property type="match status" value="1"/>
</dbReference>
<dbReference type="InterPro" id="IPR008979">
    <property type="entry name" value="Galactose-bd-like_sf"/>
</dbReference>
<organism evidence="2 3">
    <name type="scientific">Eiseniibacteriota bacterium</name>
    <dbReference type="NCBI Taxonomy" id="2212470"/>
    <lineage>
        <taxon>Bacteria</taxon>
        <taxon>Candidatus Eiseniibacteriota</taxon>
    </lineage>
</organism>
<name>A0A538T286_UNCEI</name>
<dbReference type="Gene3D" id="2.60.120.260">
    <property type="entry name" value="Galactose-binding domain-like"/>
    <property type="match status" value="1"/>
</dbReference>
<evidence type="ECO:0000313" key="3">
    <source>
        <dbReference type="Proteomes" id="UP000316852"/>
    </source>
</evidence>
<dbReference type="NCBIfam" id="TIGR04183">
    <property type="entry name" value="Por_Secre_tail"/>
    <property type="match status" value="1"/>
</dbReference>
<proteinExistence type="predicted"/>
<dbReference type="AlphaFoldDB" id="A0A538T286"/>
<dbReference type="SUPFAM" id="SSF49785">
    <property type="entry name" value="Galactose-binding domain-like"/>
    <property type="match status" value="1"/>
</dbReference>
<reference evidence="2 3" key="1">
    <citation type="journal article" date="2019" name="Nat. Microbiol.">
        <title>Mediterranean grassland soil C-N compound turnover is dependent on rainfall and depth, and is mediated by genomically divergent microorganisms.</title>
        <authorList>
            <person name="Diamond S."/>
            <person name="Andeer P.F."/>
            <person name="Li Z."/>
            <person name="Crits-Christoph A."/>
            <person name="Burstein D."/>
            <person name="Anantharaman K."/>
            <person name="Lane K.R."/>
            <person name="Thomas B.C."/>
            <person name="Pan C."/>
            <person name="Northen T.R."/>
            <person name="Banfield J.F."/>
        </authorList>
    </citation>
    <scope>NUCLEOTIDE SEQUENCE [LARGE SCALE GENOMIC DNA]</scope>
    <source>
        <strain evidence="2">WS_6</strain>
    </source>
</reference>
<dbReference type="InterPro" id="IPR015919">
    <property type="entry name" value="Cadherin-like_sf"/>
</dbReference>
<gene>
    <name evidence="2" type="ORF">E6K76_09675</name>
</gene>
<dbReference type="EMBL" id="VBOW01000054">
    <property type="protein sequence ID" value="TMQ57746.1"/>
    <property type="molecule type" value="Genomic_DNA"/>
</dbReference>
<dbReference type="GO" id="GO:0005509">
    <property type="term" value="F:calcium ion binding"/>
    <property type="evidence" value="ECO:0007669"/>
    <property type="project" value="InterPro"/>
</dbReference>
<protein>
    <submittedName>
        <fullName evidence="2">T9SS type A sorting domain-containing protein</fullName>
    </submittedName>
</protein>
<evidence type="ECO:0000259" key="1">
    <source>
        <dbReference type="Pfam" id="PF13860"/>
    </source>
</evidence>
<dbReference type="GO" id="GO:0016020">
    <property type="term" value="C:membrane"/>
    <property type="evidence" value="ECO:0007669"/>
    <property type="project" value="InterPro"/>
</dbReference>
<feature type="domain" description="FlgD/Vpr Ig-like" evidence="1">
    <location>
        <begin position="446"/>
        <end position="503"/>
    </location>
</feature>
<dbReference type="InterPro" id="IPR025965">
    <property type="entry name" value="FlgD/Vpr_Ig-like"/>
</dbReference>
<dbReference type="Proteomes" id="UP000316852">
    <property type="component" value="Unassembled WGS sequence"/>
</dbReference>
<dbReference type="InterPro" id="IPR013783">
    <property type="entry name" value="Ig-like_fold"/>
</dbReference>
<sequence length="515" mass="52378">LTFTKAGGPSFLTVTTTNATTGNIHLAPGFSDAGTYAASASASDGSLSDTKPFQITVTNVNRAPTLNAIANMTVAEGATADQAVTGSDPDGDALTFTKGSGPTFLTVTTTNATAGNIHVAPGAGDAAGSPYAASVTTSDGALGDTKPFVITVRLANRPPTLNAIADMGVNEGSTSDQAITGSDPDGDALTFTKAGGPSFLTVTTTNATTGNIHLAPASGNAGTYPASVSASDGSLSDVKTFSVIVASVGPGPNLVTNPSFETNTTGWASYTTGTSIQRVPGGFDGSYSLEVTGPATGTAKFGVNDSPNWVSSTSAVGTVYRFTAWVRSTTGATGKAQLQVREWVGSTRQGLITLSPSVTLAPGWQMVTVDRVVTTAGSTLDLQVLDGPIVAGEVFRTDNISIRVVPGGSPAPAGPQHTASSSPRALAAFMAPNPLNPDATLAFSTTQEGSIRVRVYDTAGRYVRTLVEGGSVPAGYHAIRFDGRDASGRRLASGVYFYLLEAKEGSVRGRFVVRR</sequence>
<dbReference type="Gene3D" id="2.60.40.10">
    <property type="entry name" value="Immunoglobulins"/>
    <property type="match status" value="2"/>
</dbReference>
<evidence type="ECO:0000313" key="2">
    <source>
        <dbReference type="EMBL" id="TMQ57746.1"/>
    </source>
</evidence>
<comment type="caution">
    <text evidence="2">The sequence shown here is derived from an EMBL/GenBank/DDBJ whole genome shotgun (WGS) entry which is preliminary data.</text>
</comment>
<dbReference type="Gene3D" id="2.60.40.4070">
    <property type="match status" value="1"/>
</dbReference>